<name>A0A9P7DEM8_9AGAM</name>
<dbReference type="EMBL" id="JABBWE010000056">
    <property type="protein sequence ID" value="KAG1789770.1"/>
    <property type="molecule type" value="Genomic_DNA"/>
</dbReference>
<feature type="domain" description="Integrase core" evidence="1">
    <location>
        <begin position="93"/>
        <end position="125"/>
    </location>
</feature>
<dbReference type="RefSeq" id="XP_041156800.1">
    <property type="nucleotide sequence ID" value="XM_041298372.1"/>
</dbReference>
<dbReference type="Pfam" id="PF24764">
    <property type="entry name" value="rva_4"/>
    <property type="match status" value="1"/>
</dbReference>
<sequence>LAQLLRVSRTTLWKFVRQHGLQQCFTTISDADLDQLVKVFKERKPESGFRYLVGFLRHQGVQVQQHRVWQSLRRVDRLGQRLRERRVTRRRKYRVARPNALWHVDGHHKLIRWCFVVHGFIDGYRAVHRTPYDGTLRGRNTVTVPVPLVVSTLS</sequence>
<protein>
    <recommendedName>
        <fullName evidence="1">Integrase core domain-containing protein</fullName>
    </recommendedName>
</protein>
<proteinExistence type="predicted"/>
<dbReference type="AlphaFoldDB" id="A0A9P7DEM8"/>
<dbReference type="Proteomes" id="UP000719766">
    <property type="component" value="Unassembled WGS sequence"/>
</dbReference>
<reference evidence="2" key="1">
    <citation type="journal article" date="2020" name="New Phytol.">
        <title>Comparative genomics reveals dynamic genome evolution in host specialist ectomycorrhizal fungi.</title>
        <authorList>
            <person name="Lofgren L.A."/>
            <person name="Nguyen N.H."/>
            <person name="Vilgalys R."/>
            <person name="Ruytinx J."/>
            <person name="Liao H.L."/>
            <person name="Branco S."/>
            <person name="Kuo A."/>
            <person name="LaButti K."/>
            <person name="Lipzen A."/>
            <person name="Andreopoulos W."/>
            <person name="Pangilinan J."/>
            <person name="Riley R."/>
            <person name="Hundley H."/>
            <person name="Na H."/>
            <person name="Barry K."/>
            <person name="Grigoriev I.V."/>
            <person name="Stajich J.E."/>
            <person name="Kennedy P.G."/>
        </authorList>
    </citation>
    <scope>NUCLEOTIDE SEQUENCE</scope>
    <source>
        <strain evidence="2">S12</strain>
    </source>
</reference>
<dbReference type="PANTHER" id="PTHR46791">
    <property type="entry name" value="EXPRESSED PROTEIN"/>
    <property type="match status" value="1"/>
</dbReference>
<keyword evidence="3" id="KW-1185">Reference proteome</keyword>
<feature type="non-terminal residue" evidence="2">
    <location>
        <position position="1"/>
    </location>
</feature>
<accession>A0A9P7DEM8</accession>
<dbReference type="GeneID" id="64592136"/>
<gene>
    <name evidence="2" type="ORF">HD556DRAFT_1243428</name>
</gene>
<comment type="caution">
    <text evidence="2">The sequence shown here is derived from an EMBL/GenBank/DDBJ whole genome shotgun (WGS) entry which is preliminary data.</text>
</comment>
<dbReference type="PANTHER" id="PTHR46791:SF5">
    <property type="entry name" value="CLR5 DOMAIN-CONTAINING PROTEIN-RELATED"/>
    <property type="match status" value="1"/>
</dbReference>
<evidence type="ECO:0000259" key="1">
    <source>
        <dbReference type="Pfam" id="PF24764"/>
    </source>
</evidence>
<dbReference type="OrthoDB" id="2686689at2759"/>
<evidence type="ECO:0000313" key="2">
    <source>
        <dbReference type="EMBL" id="KAG1789770.1"/>
    </source>
</evidence>
<dbReference type="InterPro" id="IPR058913">
    <property type="entry name" value="Integrase_dom_put"/>
</dbReference>
<evidence type="ECO:0000313" key="3">
    <source>
        <dbReference type="Proteomes" id="UP000719766"/>
    </source>
</evidence>
<organism evidence="2 3">
    <name type="scientific">Suillus plorans</name>
    <dbReference type="NCBI Taxonomy" id="116603"/>
    <lineage>
        <taxon>Eukaryota</taxon>
        <taxon>Fungi</taxon>
        <taxon>Dikarya</taxon>
        <taxon>Basidiomycota</taxon>
        <taxon>Agaricomycotina</taxon>
        <taxon>Agaricomycetes</taxon>
        <taxon>Agaricomycetidae</taxon>
        <taxon>Boletales</taxon>
        <taxon>Suillineae</taxon>
        <taxon>Suillaceae</taxon>
        <taxon>Suillus</taxon>
    </lineage>
</organism>